<evidence type="ECO:0000313" key="1">
    <source>
        <dbReference type="EMBL" id="KAA1127478.1"/>
    </source>
</evidence>
<gene>
    <name evidence="1" type="ORF">PGTUg99_037143</name>
</gene>
<dbReference type="AlphaFoldDB" id="A0A5B0RQH0"/>
<name>A0A5B0RQH0_PUCGR</name>
<protein>
    <submittedName>
        <fullName evidence="1">Uncharacterized protein</fullName>
    </submittedName>
</protein>
<reference evidence="1 2" key="1">
    <citation type="submission" date="2019-05" db="EMBL/GenBank/DDBJ databases">
        <title>Emergence of the Ug99 lineage of the wheat stem rust pathogen through somatic hybridization.</title>
        <authorList>
            <person name="Li F."/>
            <person name="Upadhyaya N.M."/>
            <person name="Sperschneider J."/>
            <person name="Matny O."/>
            <person name="Nguyen-Phuc H."/>
            <person name="Mago R."/>
            <person name="Raley C."/>
            <person name="Miller M.E."/>
            <person name="Silverstein K.A.T."/>
            <person name="Henningsen E."/>
            <person name="Hirsch C.D."/>
            <person name="Visser B."/>
            <person name="Pretorius Z.A."/>
            <person name="Steffenson B.J."/>
            <person name="Schwessinger B."/>
            <person name="Dodds P.N."/>
            <person name="Figueroa M."/>
        </authorList>
    </citation>
    <scope>NUCLEOTIDE SEQUENCE [LARGE SCALE GENOMIC DNA]</scope>
    <source>
        <strain evidence="1 2">Ug99</strain>
    </source>
</reference>
<comment type="caution">
    <text evidence="1">The sequence shown here is derived from an EMBL/GenBank/DDBJ whole genome shotgun (WGS) entry which is preliminary data.</text>
</comment>
<sequence>MIDNPLSRLLLVMDHHHHFFHLRNVTEICIAWYDPTMKPNKEEDVLIGTNPQA</sequence>
<dbReference type="EMBL" id="VDEP01000169">
    <property type="protein sequence ID" value="KAA1127478.1"/>
    <property type="molecule type" value="Genomic_DNA"/>
</dbReference>
<dbReference type="Proteomes" id="UP000325313">
    <property type="component" value="Unassembled WGS sequence"/>
</dbReference>
<organism evidence="1 2">
    <name type="scientific">Puccinia graminis f. sp. tritici</name>
    <dbReference type="NCBI Taxonomy" id="56615"/>
    <lineage>
        <taxon>Eukaryota</taxon>
        <taxon>Fungi</taxon>
        <taxon>Dikarya</taxon>
        <taxon>Basidiomycota</taxon>
        <taxon>Pucciniomycotina</taxon>
        <taxon>Pucciniomycetes</taxon>
        <taxon>Pucciniales</taxon>
        <taxon>Pucciniaceae</taxon>
        <taxon>Puccinia</taxon>
    </lineage>
</organism>
<evidence type="ECO:0000313" key="2">
    <source>
        <dbReference type="Proteomes" id="UP000325313"/>
    </source>
</evidence>
<proteinExistence type="predicted"/>
<accession>A0A5B0RQH0</accession>